<dbReference type="InterPro" id="IPR006076">
    <property type="entry name" value="FAD-dep_OxRdtase"/>
</dbReference>
<reference evidence="3 4" key="1">
    <citation type="submission" date="2017-03" db="EMBL/GenBank/DDBJ databases">
        <authorList>
            <person name="Afonso C.L."/>
            <person name="Miller P.J."/>
            <person name="Scott M.A."/>
            <person name="Spackman E."/>
            <person name="Goraichik I."/>
            <person name="Dimitrov K.M."/>
            <person name="Suarez D.L."/>
            <person name="Swayne D.E."/>
        </authorList>
    </citation>
    <scope>NUCLEOTIDE SEQUENCE [LARGE SCALE GENOMIC DNA]</scope>
    <source>
        <strain evidence="3 4">CECT 8620</strain>
    </source>
</reference>
<sequence>MATLLFSNDKRATYPPSSYAAGASFLPEQPPLRGEARADVCVIGAGYTGLSAALHLAQRGFRVTVLEAHRIGFGASGRNGGQVGSGYNKDQKWLEKTLGASKARLLWDMAEEAKALTRDLATAHAPDAFLSHGVAHAHWHARDVGADHAYADYLAGHYGYDKLERLDARAMQHLIGSPRYQGGTLDHGAAHLDPLAYCLGLGRAALGAGVTICERSTAYHITQGKQVTVQTEQGRIKADHLILAAGGYLGPDLSMQVATRVMPINNFIATTVPLGDQAQDILRQNIAVADDKFVVHYFRLDHKQRLVFGGGESYGYRYPKDIDSRVRKHLAAVFPQLADVAFDHAWGGTLSVTMNRMPYLARLAPNVLSASGYSGHGVALAGLSGRLMAEAITAQAERFDLLASLPARAFPGGPMARQPLLALGMTWYSLRDKLGF</sequence>
<keyword evidence="4" id="KW-1185">Reference proteome</keyword>
<dbReference type="Gene3D" id="3.30.9.10">
    <property type="entry name" value="D-Amino Acid Oxidase, subunit A, domain 2"/>
    <property type="match status" value="1"/>
</dbReference>
<dbReference type="GO" id="GO:0005737">
    <property type="term" value="C:cytoplasm"/>
    <property type="evidence" value="ECO:0007669"/>
    <property type="project" value="TreeGrafter"/>
</dbReference>
<dbReference type="PANTHER" id="PTHR13847">
    <property type="entry name" value="SARCOSINE DEHYDROGENASE-RELATED"/>
    <property type="match status" value="1"/>
</dbReference>
<dbReference type="PRINTS" id="PR00411">
    <property type="entry name" value="PNDRDTASEI"/>
</dbReference>
<dbReference type="SUPFAM" id="SSF51905">
    <property type="entry name" value="FAD/NAD(P)-binding domain"/>
    <property type="match status" value="1"/>
</dbReference>
<dbReference type="InterPro" id="IPR036188">
    <property type="entry name" value="FAD/NAD-bd_sf"/>
</dbReference>
<evidence type="ECO:0000313" key="3">
    <source>
        <dbReference type="EMBL" id="SLN31921.1"/>
    </source>
</evidence>
<evidence type="ECO:0000259" key="2">
    <source>
        <dbReference type="Pfam" id="PF01266"/>
    </source>
</evidence>
<evidence type="ECO:0000256" key="1">
    <source>
        <dbReference type="ARBA" id="ARBA00023002"/>
    </source>
</evidence>
<dbReference type="AlphaFoldDB" id="A0A1Y5S3K2"/>
<protein>
    <submittedName>
        <fullName evidence="3">Gamma-glutamylputrescine oxidoreductase</fullName>
        <ecNumber evidence="3">1.4.3.-</ecNumber>
    </submittedName>
</protein>
<proteinExistence type="predicted"/>
<dbReference type="Gene3D" id="3.50.50.60">
    <property type="entry name" value="FAD/NAD(P)-binding domain"/>
    <property type="match status" value="1"/>
</dbReference>
<dbReference type="Proteomes" id="UP000193862">
    <property type="component" value="Unassembled WGS sequence"/>
</dbReference>
<gene>
    <name evidence="3" type="primary">puuB</name>
    <name evidence="3" type="ORF">AQS8620_01044</name>
</gene>
<dbReference type="Pfam" id="PF01266">
    <property type="entry name" value="DAO"/>
    <property type="match status" value="1"/>
</dbReference>
<dbReference type="GO" id="GO:0016491">
    <property type="term" value="F:oxidoreductase activity"/>
    <property type="evidence" value="ECO:0007669"/>
    <property type="project" value="UniProtKB-KW"/>
</dbReference>
<dbReference type="RefSeq" id="WP_085835783.1">
    <property type="nucleotide sequence ID" value="NZ_FWFS01000003.1"/>
</dbReference>
<accession>A0A1Y5S3K2</accession>
<dbReference type="PANTHER" id="PTHR13847:SF281">
    <property type="entry name" value="FAD DEPENDENT OXIDOREDUCTASE DOMAIN-CONTAINING PROTEIN"/>
    <property type="match status" value="1"/>
</dbReference>
<evidence type="ECO:0000313" key="4">
    <source>
        <dbReference type="Proteomes" id="UP000193862"/>
    </source>
</evidence>
<organism evidence="3 4">
    <name type="scientific">Aquimixticola soesokkakensis</name>
    <dbReference type="NCBI Taxonomy" id="1519096"/>
    <lineage>
        <taxon>Bacteria</taxon>
        <taxon>Pseudomonadati</taxon>
        <taxon>Pseudomonadota</taxon>
        <taxon>Alphaproteobacteria</taxon>
        <taxon>Rhodobacterales</taxon>
        <taxon>Paracoccaceae</taxon>
        <taxon>Aquimixticola</taxon>
    </lineage>
</organism>
<keyword evidence="1 3" id="KW-0560">Oxidoreductase</keyword>
<name>A0A1Y5S3K2_9RHOB</name>
<dbReference type="EMBL" id="FWFS01000003">
    <property type="protein sequence ID" value="SLN31921.1"/>
    <property type="molecule type" value="Genomic_DNA"/>
</dbReference>
<dbReference type="EC" id="1.4.3.-" evidence="3"/>
<dbReference type="OrthoDB" id="9806601at2"/>
<feature type="domain" description="FAD dependent oxidoreductase" evidence="2">
    <location>
        <begin position="39"/>
        <end position="390"/>
    </location>
</feature>